<dbReference type="Pfam" id="PF12293">
    <property type="entry name" value="T4BSS_DotH_IcmK"/>
    <property type="match status" value="1"/>
</dbReference>
<feature type="signal peptide" evidence="2">
    <location>
        <begin position="1"/>
        <end position="22"/>
    </location>
</feature>
<proteinExistence type="predicted"/>
<dbReference type="Proteomes" id="UP000254720">
    <property type="component" value="Unassembled WGS sequence"/>
</dbReference>
<evidence type="ECO:0000313" key="3">
    <source>
        <dbReference type="EMBL" id="RDI48615.1"/>
    </source>
</evidence>
<accession>A0A370GY84</accession>
<keyword evidence="2" id="KW-0732">Signal</keyword>
<feature type="region of interest" description="Disordered" evidence="1">
    <location>
        <begin position="46"/>
        <end position="88"/>
    </location>
</feature>
<name>A0A370GY84_9COXI</name>
<dbReference type="AlphaFoldDB" id="A0A370GY84"/>
<evidence type="ECO:0000313" key="4">
    <source>
        <dbReference type="Proteomes" id="UP000254720"/>
    </source>
</evidence>
<comment type="caution">
    <text evidence="3">The sequence shown here is derived from an EMBL/GenBank/DDBJ whole genome shotgun (WGS) entry which is preliminary data.</text>
</comment>
<sequence>MAKITGLLIIIFFQALMLPVFAQQDMPPAQTPPPGQFSSSQFEQWLQNNAPSTPPPAPAANANPFETNQLPPSNIPSPPPGPLSYEQSQQVMLNSVPPTSIPPNPDAATAFNTMLQQNMPLSPQQVVRLRQQIDTAQRAAAVPPHIPPKPVSTTLMINLAPGTTPPAIRLAQGYVSSLVFVDSTGAPWPIAAFDIGSPKSVNVQWDGKSNIILLQAVSPYSYGDIVVRLVGLPTPITLEIVTGQRVVDYRVDLHVSGIGPNTKDVPIGTTLPGSASQLLLGVLDGIAPAGSKPLAVRGADAQAWLLGEKMYLRTRFTLLSPGWIGTMTSPDGMKAYELPRTSSVLVSRYGEPAELKIEGF</sequence>
<dbReference type="InterPro" id="IPR022073">
    <property type="entry name" value="T4BSS_DotH_IcmK"/>
</dbReference>
<feature type="chain" id="PRO_5016697209" evidence="2">
    <location>
        <begin position="23"/>
        <end position="360"/>
    </location>
</feature>
<organism evidence="3 4">
    <name type="scientific">Aquicella lusitana</name>
    <dbReference type="NCBI Taxonomy" id="254246"/>
    <lineage>
        <taxon>Bacteria</taxon>
        <taxon>Pseudomonadati</taxon>
        <taxon>Pseudomonadota</taxon>
        <taxon>Gammaproteobacteria</taxon>
        <taxon>Legionellales</taxon>
        <taxon>Coxiellaceae</taxon>
        <taxon>Aquicella</taxon>
    </lineage>
</organism>
<keyword evidence="4" id="KW-1185">Reference proteome</keyword>
<evidence type="ECO:0000256" key="1">
    <source>
        <dbReference type="SAM" id="MobiDB-lite"/>
    </source>
</evidence>
<feature type="compositionally biased region" description="Pro residues" evidence="1">
    <location>
        <begin position="73"/>
        <end position="82"/>
    </location>
</feature>
<reference evidence="3 4" key="1">
    <citation type="submission" date="2018-07" db="EMBL/GenBank/DDBJ databases">
        <title>Genomic Encyclopedia of Type Strains, Phase IV (KMG-IV): sequencing the most valuable type-strain genomes for metagenomic binning, comparative biology and taxonomic classification.</title>
        <authorList>
            <person name="Goeker M."/>
        </authorList>
    </citation>
    <scope>NUCLEOTIDE SEQUENCE [LARGE SCALE GENOMIC DNA]</scope>
    <source>
        <strain evidence="3 4">DSM 16500</strain>
    </source>
</reference>
<dbReference type="OrthoDB" id="8682498at2"/>
<dbReference type="EMBL" id="QQAX01000002">
    <property type="protein sequence ID" value="RDI48615.1"/>
    <property type="molecule type" value="Genomic_DNA"/>
</dbReference>
<evidence type="ECO:0000256" key="2">
    <source>
        <dbReference type="SAM" id="SignalP"/>
    </source>
</evidence>
<protein>
    <submittedName>
        <fullName evidence="3">Intracellular multiplication protein IcmK</fullName>
    </submittedName>
</protein>
<dbReference type="RefSeq" id="WP_114833422.1">
    <property type="nucleotide sequence ID" value="NZ_LR699114.1"/>
</dbReference>
<gene>
    <name evidence="3" type="ORF">C8D86_10243</name>
</gene>